<gene>
    <name evidence="3" type="ORF">B0F90DRAFT_1818371</name>
</gene>
<protein>
    <recommendedName>
        <fullName evidence="5">Transmembrane protein</fullName>
    </recommendedName>
</protein>
<feature type="transmembrane region" description="Helical" evidence="2">
    <location>
        <begin position="44"/>
        <end position="69"/>
    </location>
</feature>
<organism evidence="3 4">
    <name type="scientific">Multifurca ochricompacta</name>
    <dbReference type="NCBI Taxonomy" id="376703"/>
    <lineage>
        <taxon>Eukaryota</taxon>
        <taxon>Fungi</taxon>
        <taxon>Dikarya</taxon>
        <taxon>Basidiomycota</taxon>
        <taxon>Agaricomycotina</taxon>
        <taxon>Agaricomycetes</taxon>
        <taxon>Russulales</taxon>
        <taxon>Russulaceae</taxon>
        <taxon>Multifurca</taxon>
    </lineage>
</organism>
<sequence>MVNFHDPDVIRADFEMNLSSWDFVTTIGFEWQFISGKRKYRWTLLLYSFSRIGALGNAICNLVGFNVRHAINCQAWITCNLILAYTSFGCASLLIALRVEIRIAIWSHSRLVRALTMGMWLTNVGFLFYGVITTRSAWSEASGGCLLENTFQSRDNITVTVGTDFAQLILMLVGLLRSRQTKYGMFRHLYMQGLIWLAAATLGELPSAVFINLNLNGKKVVSQHGTPWSNRVFQLWPSDPWNLMFQNLALFTMQICATRMYRDLANYNMDVYGTAFQTQPRLRTATNTIPSNRINTTMGSTENWELSLAEKSTAIDDEEAQSHKVSKLFTRDAP</sequence>
<evidence type="ECO:0008006" key="5">
    <source>
        <dbReference type="Google" id="ProtNLM"/>
    </source>
</evidence>
<feature type="transmembrane region" description="Helical" evidence="2">
    <location>
        <begin position="157"/>
        <end position="177"/>
    </location>
</feature>
<keyword evidence="2" id="KW-0472">Membrane</keyword>
<reference evidence="3" key="1">
    <citation type="journal article" date="2022" name="New Phytol.">
        <title>Evolutionary transition to the ectomycorrhizal habit in the genomes of a hyperdiverse lineage of mushroom-forming fungi.</title>
        <authorList>
            <person name="Looney B."/>
            <person name="Miyauchi S."/>
            <person name="Morin E."/>
            <person name="Drula E."/>
            <person name="Courty P.E."/>
            <person name="Kohler A."/>
            <person name="Kuo A."/>
            <person name="LaButti K."/>
            <person name="Pangilinan J."/>
            <person name="Lipzen A."/>
            <person name="Riley R."/>
            <person name="Andreopoulos W."/>
            <person name="He G."/>
            <person name="Johnson J."/>
            <person name="Nolan M."/>
            <person name="Tritt A."/>
            <person name="Barry K.W."/>
            <person name="Grigoriev I.V."/>
            <person name="Nagy L.G."/>
            <person name="Hibbett D."/>
            <person name="Henrissat B."/>
            <person name="Matheny P.B."/>
            <person name="Labbe J."/>
            <person name="Martin F.M."/>
        </authorList>
    </citation>
    <scope>NUCLEOTIDE SEQUENCE</scope>
    <source>
        <strain evidence="3">BPL690</strain>
    </source>
</reference>
<dbReference type="AlphaFoldDB" id="A0AAD4QMM0"/>
<feature type="transmembrane region" description="Helical" evidence="2">
    <location>
        <begin position="111"/>
        <end position="132"/>
    </location>
</feature>
<evidence type="ECO:0000313" key="3">
    <source>
        <dbReference type="EMBL" id="KAI0299052.1"/>
    </source>
</evidence>
<evidence type="ECO:0000256" key="2">
    <source>
        <dbReference type="SAM" id="Phobius"/>
    </source>
</evidence>
<evidence type="ECO:0000256" key="1">
    <source>
        <dbReference type="SAM" id="MobiDB-lite"/>
    </source>
</evidence>
<keyword evidence="4" id="KW-1185">Reference proteome</keyword>
<accession>A0AAD4QMM0</accession>
<dbReference type="Proteomes" id="UP001203297">
    <property type="component" value="Unassembled WGS sequence"/>
</dbReference>
<proteinExistence type="predicted"/>
<keyword evidence="2" id="KW-1133">Transmembrane helix</keyword>
<dbReference type="EMBL" id="WTXG01000025">
    <property type="protein sequence ID" value="KAI0299052.1"/>
    <property type="molecule type" value="Genomic_DNA"/>
</dbReference>
<feature type="transmembrane region" description="Helical" evidence="2">
    <location>
        <begin position="189"/>
        <end position="211"/>
    </location>
</feature>
<evidence type="ECO:0000313" key="4">
    <source>
        <dbReference type="Proteomes" id="UP001203297"/>
    </source>
</evidence>
<comment type="caution">
    <text evidence="3">The sequence shown here is derived from an EMBL/GenBank/DDBJ whole genome shotgun (WGS) entry which is preliminary data.</text>
</comment>
<feature type="transmembrane region" description="Helical" evidence="2">
    <location>
        <begin position="75"/>
        <end position="99"/>
    </location>
</feature>
<keyword evidence="2" id="KW-0812">Transmembrane</keyword>
<feature type="region of interest" description="Disordered" evidence="1">
    <location>
        <begin position="315"/>
        <end position="334"/>
    </location>
</feature>
<name>A0AAD4QMM0_9AGAM</name>